<reference evidence="3" key="1">
    <citation type="journal article" date="2019" name="Int. J. Syst. Evol. Microbiol.">
        <title>The Global Catalogue of Microorganisms (GCM) 10K type strain sequencing project: providing services to taxonomists for standard genome sequencing and annotation.</title>
        <authorList>
            <consortium name="The Broad Institute Genomics Platform"/>
            <consortium name="The Broad Institute Genome Sequencing Center for Infectious Disease"/>
            <person name="Wu L."/>
            <person name="Ma J."/>
        </authorList>
    </citation>
    <scope>NUCLEOTIDE SEQUENCE [LARGE SCALE GENOMIC DNA]</scope>
    <source>
        <strain evidence="3">JCM 18542</strain>
    </source>
</reference>
<comment type="caution">
    <text evidence="2">The sequence shown here is derived from an EMBL/GenBank/DDBJ whole genome shotgun (WGS) entry which is preliminary data.</text>
</comment>
<accession>A0ABP9CK95</accession>
<dbReference type="Proteomes" id="UP001500839">
    <property type="component" value="Unassembled WGS sequence"/>
</dbReference>
<keyword evidence="3" id="KW-1185">Reference proteome</keyword>
<protein>
    <submittedName>
        <fullName evidence="2">Uncharacterized protein</fullName>
    </submittedName>
</protein>
<sequence length="159" mass="16405">MGFVMKNQKTGLDQVRSDGARSAPDVSAVGGAASISVTVSYPHAADGDECRIAFYPRGAEAPLQAFVRPAPIDESAVVLTSAQPSASHSFDGVAADDYDVYYHLRASRGDATVWTNIAPDRLEDTPAPIRVTVGSVTQQGISDVGGFFGGAGGGVTLGF</sequence>
<evidence type="ECO:0000313" key="2">
    <source>
        <dbReference type="EMBL" id="GAA4811064.1"/>
    </source>
</evidence>
<organism evidence="2 3">
    <name type="scientific">Tomitella cavernea</name>
    <dbReference type="NCBI Taxonomy" id="1387982"/>
    <lineage>
        <taxon>Bacteria</taxon>
        <taxon>Bacillati</taxon>
        <taxon>Actinomycetota</taxon>
        <taxon>Actinomycetes</taxon>
        <taxon>Mycobacteriales</taxon>
        <taxon>Tomitella</taxon>
    </lineage>
</organism>
<proteinExistence type="predicted"/>
<dbReference type="RefSeq" id="WP_200172652.1">
    <property type="nucleotide sequence ID" value="NZ_BAABKQ010000001.1"/>
</dbReference>
<evidence type="ECO:0000256" key="1">
    <source>
        <dbReference type="SAM" id="MobiDB-lite"/>
    </source>
</evidence>
<feature type="region of interest" description="Disordered" evidence="1">
    <location>
        <begin position="1"/>
        <end position="23"/>
    </location>
</feature>
<gene>
    <name evidence="2" type="ORF">GCM10023353_14400</name>
</gene>
<dbReference type="EMBL" id="BAABKQ010000001">
    <property type="protein sequence ID" value="GAA4811064.1"/>
    <property type="molecule type" value="Genomic_DNA"/>
</dbReference>
<evidence type="ECO:0000313" key="3">
    <source>
        <dbReference type="Proteomes" id="UP001500839"/>
    </source>
</evidence>
<name>A0ABP9CK95_9ACTN</name>